<evidence type="ECO:0000313" key="2">
    <source>
        <dbReference type="Proteomes" id="UP001597073"/>
    </source>
</evidence>
<evidence type="ECO:0000313" key="1">
    <source>
        <dbReference type="EMBL" id="MFD0763854.1"/>
    </source>
</evidence>
<keyword evidence="2" id="KW-1185">Reference proteome</keyword>
<evidence type="ECO:0008006" key="3">
    <source>
        <dbReference type="Google" id="ProtNLM"/>
    </source>
</evidence>
<organism evidence="1 2">
    <name type="scientific">Mucilaginibacter lutimaris</name>
    <dbReference type="NCBI Taxonomy" id="931629"/>
    <lineage>
        <taxon>Bacteria</taxon>
        <taxon>Pseudomonadati</taxon>
        <taxon>Bacteroidota</taxon>
        <taxon>Sphingobacteriia</taxon>
        <taxon>Sphingobacteriales</taxon>
        <taxon>Sphingobacteriaceae</taxon>
        <taxon>Mucilaginibacter</taxon>
    </lineage>
</organism>
<gene>
    <name evidence="1" type="ORF">ACFQZI_03270</name>
</gene>
<reference evidence="2" key="1">
    <citation type="journal article" date="2019" name="Int. J. Syst. Evol. Microbiol.">
        <title>The Global Catalogue of Microorganisms (GCM) 10K type strain sequencing project: providing services to taxonomists for standard genome sequencing and annotation.</title>
        <authorList>
            <consortium name="The Broad Institute Genomics Platform"/>
            <consortium name="The Broad Institute Genome Sequencing Center for Infectious Disease"/>
            <person name="Wu L."/>
            <person name="Ma J."/>
        </authorList>
    </citation>
    <scope>NUCLEOTIDE SEQUENCE [LARGE SCALE GENOMIC DNA]</scope>
    <source>
        <strain evidence="2">CCUG 60742</strain>
    </source>
</reference>
<dbReference type="EMBL" id="JBHTIA010000003">
    <property type="protein sequence ID" value="MFD0763854.1"/>
    <property type="molecule type" value="Genomic_DNA"/>
</dbReference>
<name>A0ABW2ZBM4_9SPHI</name>
<dbReference type="SUPFAM" id="SSF53756">
    <property type="entry name" value="UDP-Glycosyltransferase/glycogen phosphorylase"/>
    <property type="match status" value="1"/>
</dbReference>
<dbReference type="Gene3D" id="3.40.50.11190">
    <property type="match status" value="1"/>
</dbReference>
<comment type="caution">
    <text evidence="1">The sequence shown here is derived from an EMBL/GenBank/DDBJ whole genome shotgun (WGS) entry which is preliminary data.</text>
</comment>
<dbReference type="Gene3D" id="3.40.50.2000">
    <property type="entry name" value="Glycogen Phosphorylase B"/>
    <property type="match status" value="1"/>
</dbReference>
<sequence length="332" mass="37300">MNRMLFRVDANKTIGRGHLSRTLALAEMFKDDFEVSFLIAAENKDYCAPLLADWHTQYIQDDAHLRTLLTRQDNLWIDGYNFTKEWVAAIKSFVASVIEISDLPQDVYGGDVIVNHCPGISSESYKGINPKTYLLGLKYAMLRPAFLEAAQQTTSVDLLGEGVFICFGGADPLGIGYNFADELLKSGFSSPIYFVAATKDVSFKNYHPQQNITVLHNLNQNQMMQYMQASKVVVVPTSTLSFEAVALRKPIFAAYYVDNQQFIYTGLTQMGLVCGAGYVQKHNDILNMIKPFNQFYTDMVKQTEMVTKQIEALDGRSKQRFNAAIKNLSLVA</sequence>
<proteinExistence type="predicted"/>
<dbReference type="RefSeq" id="WP_377138336.1">
    <property type="nucleotide sequence ID" value="NZ_JBHTIA010000003.1"/>
</dbReference>
<accession>A0ABW2ZBM4</accession>
<dbReference type="Proteomes" id="UP001597073">
    <property type="component" value="Unassembled WGS sequence"/>
</dbReference>
<protein>
    <recommendedName>
        <fullName evidence="3">UDP-2,4-diacetamido-2,4, 6-trideoxy-beta-L-altropyranose hydrolase</fullName>
    </recommendedName>
</protein>